<dbReference type="InterPro" id="IPR036513">
    <property type="entry name" value="STAS_dom_sf"/>
</dbReference>
<dbReference type="InterPro" id="IPR002645">
    <property type="entry name" value="STAS_dom"/>
</dbReference>
<sequence length="100" mass="10821">MEVKDSDGRLEIELPEIVDLPAARELREHLLDVLGRDGTAALTLQADRVARLSTAAIQVMIAAGRDFAGGERPFALVRPTASIVEAFARLGLADELRKIT</sequence>
<dbReference type="InterPro" id="IPR058548">
    <property type="entry name" value="MlaB-like_STAS"/>
</dbReference>
<evidence type="ECO:0000313" key="2">
    <source>
        <dbReference type="EMBL" id="MFD2232409.1"/>
    </source>
</evidence>
<dbReference type="SUPFAM" id="SSF52091">
    <property type="entry name" value="SpoIIaa-like"/>
    <property type="match status" value="1"/>
</dbReference>
<evidence type="ECO:0000313" key="3">
    <source>
        <dbReference type="Proteomes" id="UP001597296"/>
    </source>
</evidence>
<dbReference type="Proteomes" id="UP001597296">
    <property type="component" value="Unassembled WGS sequence"/>
</dbReference>
<dbReference type="Pfam" id="PF13466">
    <property type="entry name" value="STAS_2"/>
    <property type="match status" value="1"/>
</dbReference>
<accession>A0ABW5C5A9</accession>
<evidence type="ECO:0000259" key="1">
    <source>
        <dbReference type="PROSITE" id="PS50801"/>
    </source>
</evidence>
<feature type="domain" description="STAS" evidence="1">
    <location>
        <begin position="1"/>
        <end position="100"/>
    </location>
</feature>
<reference evidence="3" key="1">
    <citation type="journal article" date="2019" name="Int. J. Syst. Evol. Microbiol.">
        <title>The Global Catalogue of Microorganisms (GCM) 10K type strain sequencing project: providing services to taxonomists for standard genome sequencing and annotation.</title>
        <authorList>
            <consortium name="The Broad Institute Genomics Platform"/>
            <consortium name="The Broad Institute Genome Sequencing Center for Infectious Disease"/>
            <person name="Wu L."/>
            <person name="Ma J."/>
        </authorList>
    </citation>
    <scope>NUCLEOTIDE SEQUENCE [LARGE SCALE GENOMIC DNA]</scope>
    <source>
        <strain evidence="3">KCTC 15012</strain>
    </source>
</reference>
<dbReference type="Gene3D" id="3.30.750.24">
    <property type="entry name" value="STAS domain"/>
    <property type="match status" value="1"/>
</dbReference>
<organism evidence="2 3">
    <name type="scientific">Phaeospirillum tilakii</name>
    <dbReference type="NCBI Taxonomy" id="741673"/>
    <lineage>
        <taxon>Bacteria</taxon>
        <taxon>Pseudomonadati</taxon>
        <taxon>Pseudomonadota</taxon>
        <taxon>Alphaproteobacteria</taxon>
        <taxon>Rhodospirillales</taxon>
        <taxon>Rhodospirillaceae</taxon>
        <taxon>Phaeospirillum</taxon>
    </lineage>
</organism>
<name>A0ABW5C5A9_9PROT</name>
<gene>
    <name evidence="2" type="ORF">ACFSNB_01175</name>
</gene>
<proteinExistence type="predicted"/>
<comment type="caution">
    <text evidence="2">The sequence shown here is derived from an EMBL/GenBank/DDBJ whole genome shotgun (WGS) entry which is preliminary data.</text>
</comment>
<protein>
    <submittedName>
        <fullName evidence="2">STAS domain-containing protein</fullName>
    </submittedName>
</protein>
<dbReference type="PROSITE" id="PS50801">
    <property type="entry name" value="STAS"/>
    <property type="match status" value="1"/>
</dbReference>
<dbReference type="RefSeq" id="WP_377313688.1">
    <property type="nucleotide sequence ID" value="NZ_JBHUIY010000002.1"/>
</dbReference>
<dbReference type="EMBL" id="JBHUIY010000002">
    <property type="protein sequence ID" value="MFD2232409.1"/>
    <property type="molecule type" value="Genomic_DNA"/>
</dbReference>
<keyword evidence="3" id="KW-1185">Reference proteome</keyword>